<dbReference type="Gene3D" id="2.10.109.10">
    <property type="entry name" value="Umud Fragment, subunit A"/>
    <property type="match status" value="1"/>
</dbReference>
<dbReference type="GO" id="GO:0003677">
    <property type="term" value="F:DNA binding"/>
    <property type="evidence" value="ECO:0007669"/>
    <property type="project" value="InterPro"/>
</dbReference>
<dbReference type="Pfam" id="PF00717">
    <property type="entry name" value="Peptidase_S24"/>
    <property type="match status" value="1"/>
</dbReference>
<organism evidence="2 3">
    <name type="scientific">Leminorella grimontii</name>
    <dbReference type="NCBI Taxonomy" id="82981"/>
    <lineage>
        <taxon>Bacteria</taxon>
        <taxon>Pseudomonadati</taxon>
        <taxon>Pseudomonadota</taxon>
        <taxon>Gammaproteobacteria</taxon>
        <taxon>Enterobacterales</taxon>
        <taxon>Budviciaceae</taxon>
        <taxon>Leminorella</taxon>
    </lineage>
</organism>
<gene>
    <name evidence="2" type="ORF">SOASR030_02310</name>
</gene>
<keyword evidence="3" id="KW-1185">Reference proteome</keyword>
<dbReference type="Proteomes" id="UP001058124">
    <property type="component" value="Unassembled WGS sequence"/>
</dbReference>
<dbReference type="InterPro" id="IPR036286">
    <property type="entry name" value="LexA/Signal_pep-like_sf"/>
</dbReference>
<proteinExistence type="predicted"/>
<dbReference type="Gene3D" id="1.10.260.40">
    <property type="entry name" value="lambda repressor-like DNA-binding domains"/>
    <property type="match status" value="1"/>
</dbReference>
<dbReference type="CDD" id="cd00093">
    <property type="entry name" value="HTH_XRE"/>
    <property type="match status" value="1"/>
</dbReference>
<reference evidence="2" key="1">
    <citation type="submission" date="2022-06" db="EMBL/GenBank/DDBJ databases">
        <title>Draft genome sequences of Leminorella grimontii str. JCM5902.</title>
        <authorList>
            <person name="Wakabayashi Y."/>
            <person name="Kojima K."/>
        </authorList>
    </citation>
    <scope>NUCLEOTIDE SEQUENCE</scope>
    <source>
        <strain evidence="2">JCM 5902</strain>
    </source>
</reference>
<dbReference type="AlphaFoldDB" id="A0AAV5MZA3"/>
<dbReference type="SUPFAM" id="SSF51306">
    <property type="entry name" value="LexA/Signal peptidase"/>
    <property type="match status" value="1"/>
</dbReference>
<dbReference type="EMBL" id="BRLH01000001">
    <property type="protein sequence ID" value="GKX54119.1"/>
    <property type="molecule type" value="Genomic_DNA"/>
</dbReference>
<comment type="caution">
    <text evidence="2">The sequence shown here is derived from an EMBL/GenBank/DDBJ whole genome shotgun (WGS) entry which is preliminary data.</text>
</comment>
<dbReference type="InterPro" id="IPR015927">
    <property type="entry name" value="Peptidase_S24_S26A/B/C"/>
</dbReference>
<name>A0AAV5MZA3_9GAMM</name>
<evidence type="ECO:0000313" key="2">
    <source>
        <dbReference type="EMBL" id="GKX54119.1"/>
    </source>
</evidence>
<dbReference type="RefSeq" id="WP_027272719.1">
    <property type="nucleotide sequence ID" value="NZ_CAADJC010000002.1"/>
</dbReference>
<dbReference type="InterPro" id="IPR001387">
    <property type="entry name" value="Cro/C1-type_HTH"/>
</dbReference>
<dbReference type="InterPro" id="IPR010982">
    <property type="entry name" value="Lambda_DNA-bd_dom_sf"/>
</dbReference>
<sequence>MIKKEKHMKKHEERHLFFKRVAEARALNSLTQQELADIVGVSQRQIAAYEAADSFPRKGILIKLATALGTTPEWLTTGEGESRIKARISPADVSYKVPILQSEQIIDWLVTIGDTVGLVKFHNTSHKLSSTAFAMHINDEAMSASTPDGYGFPKGALVIFEPAIEAKNQDFVLAILDNDFKNAIFRRYFPGLMTTTLTPLDSRYPQEQFENKDIEDGKLSLIPAVYVEITLPALSRT</sequence>
<protein>
    <recommendedName>
        <fullName evidence="1">HTH cro/C1-type domain-containing protein</fullName>
    </recommendedName>
</protein>
<dbReference type="SUPFAM" id="SSF47413">
    <property type="entry name" value="lambda repressor-like DNA-binding domains"/>
    <property type="match status" value="1"/>
</dbReference>
<evidence type="ECO:0000313" key="3">
    <source>
        <dbReference type="Proteomes" id="UP001058124"/>
    </source>
</evidence>
<feature type="domain" description="HTH cro/C1-type" evidence="1">
    <location>
        <begin position="21"/>
        <end position="75"/>
    </location>
</feature>
<evidence type="ECO:0000259" key="1">
    <source>
        <dbReference type="PROSITE" id="PS50943"/>
    </source>
</evidence>
<dbReference type="SMART" id="SM00530">
    <property type="entry name" value="HTH_XRE"/>
    <property type="match status" value="1"/>
</dbReference>
<dbReference type="Pfam" id="PF01381">
    <property type="entry name" value="HTH_3"/>
    <property type="match status" value="1"/>
</dbReference>
<dbReference type="PROSITE" id="PS50943">
    <property type="entry name" value="HTH_CROC1"/>
    <property type="match status" value="1"/>
</dbReference>
<accession>A0AAV5MZA3</accession>